<reference evidence="1 2" key="1">
    <citation type="submission" date="2024-02" db="EMBL/GenBank/DDBJ databases">
        <title>De novo assembly and annotation of 12 fungi associated with fruit tree decline syndrome in Ontario, Canada.</title>
        <authorList>
            <person name="Sulman M."/>
            <person name="Ellouze W."/>
            <person name="Ilyukhin E."/>
        </authorList>
    </citation>
    <scope>NUCLEOTIDE SEQUENCE [LARGE SCALE GENOMIC DNA]</scope>
    <source>
        <strain evidence="1 2">FDS-637</strain>
    </source>
</reference>
<dbReference type="RefSeq" id="XP_066627837.1">
    <property type="nucleotide sequence ID" value="XM_066781554.1"/>
</dbReference>
<comment type="caution">
    <text evidence="1">The sequence shown here is derived from an EMBL/GenBank/DDBJ whole genome shotgun (WGS) entry which is preliminary data.</text>
</comment>
<gene>
    <name evidence="1" type="ORF">SLS55_010165</name>
</gene>
<evidence type="ECO:0000313" key="1">
    <source>
        <dbReference type="EMBL" id="KAL0253193.1"/>
    </source>
</evidence>
<dbReference type="Proteomes" id="UP001430584">
    <property type="component" value="Unassembled WGS sequence"/>
</dbReference>
<name>A0ABR3BXR2_9PEZI</name>
<keyword evidence="2" id="KW-1185">Reference proteome</keyword>
<organism evidence="1 2">
    <name type="scientific">Diplodia seriata</name>
    <dbReference type="NCBI Taxonomy" id="420778"/>
    <lineage>
        <taxon>Eukaryota</taxon>
        <taxon>Fungi</taxon>
        <taxon>Dikarya</taxon>
        <taxon>Ascomycota</taxon>
        <taxon>Pezizomycotina</taxon>
        <taxon>Dothideomycetes</taxon>
        <taxon>Dothideomycetes incertae sedis</taxon>
        <taxon>Botryosphaeriales</taxon>
        <taxon>Botryosphaeriaceae</taxon>
        <taxon>Diplodia</taxon>
    </lineage>
</organism>
<accession>A0ABR3BXR2</accession>
<proteinExistence type="predicted"/>
<dbReference type="EMBL" id="JAJVCZ030000012">
    <property type="protein sequence ID" value="KAL0253193.1"/>
    <property type="molecule type" value="Genomic_DNA"/>
</dbReference>
<sequence length="129" mass="14475">MRSGWYVQRNADNLAYFALAQWVRSKNGYYPYLPVIRNQVLTRNPAVPGGRVAYDTEGGDLVIGVADDDEEVDNFSLCSDYDDLAYDGTEIAHESLNLTALIDLSAYPTAYQEELAEFLEMYDALGDDE</sequence>
<evidence type="ECO:0000313" key="2">
    <source>
        <dbReference type="Proteomes" id="UP001430584"/>
    </source>
</evidence>
<protein>
    <submittedName>
        <fullName evidence="1">Uncharacterized protein</fullName>
    </submittedName>
</protein>
<dbReference type="GeneID" id="92014250"/>